<name>A0A9N9J6J1_9GLOM</name>
<dbReference type="Proteomes" id="UP000789405">
    <property type="component" value="Unassembled WGS sequence"/>
</dbReference>
<sequence>MSSQGYPSYSVNNAWVQITQKCAKAALERLEVEKFVIMINLTMSAFSRTDRKHRSKRNHTNSEK</sequence>
<feature type="non-terminal residue" evidence="1">
    <location>
        <position position="1"/>
    </location>
</feature>
<organism evidence="1 2">
    <name type="scientific">Dentiscutata erythropus</name>
    <dbReference type="NCBI Taxonomy" id="1348616"/>
    <lineage>
        <taxon>Eukaryota</taxon>
        <taxon>Fungi</taxon>
        <taxon>Fungi incertae sedis</taxon>
        <taxon>Mucoromycota</taxon>
        <taxon>Glomeromycotina</taxon>
        <taxon>Glomeromycetes</taxon>
        <taxon>Diversisporales</taxon>
        <taxon>Gigasporaceae</taxon>
        <taxon>Dentiscutata</taxon>
    </lineage>
</organism>
<dbReference type="AlphaFoldDB" id="A0A9N9J6J1"/>
<dbReference type="OrthoDB" id="422427at2759"/>
<dbReference type="EMBL" id="CAJVPY010018502">
    <property type="protein sequence ID" value="CAG8767369.1"/>
    <property type="molecule type" value="Genomic_DNA"/>
</dbReference>
<keyword evidence="2" id="KW-1185">Reference proteome</keyword>
<reference evidence="1" key="1">
    <citation type="submission" date="2021-06" db="EMBL/GenBank/DDBJ databases">
        <authorList>
            <person name="Kallberg Y."/>
            <person name="Tangrot J."/>
            <person name="Rosling A."/>
        </authorList>
    </citation>
    <scope>NUCLEOTIDE SEQUENCE</scope>
    <source>
        <strain evidence="1">MA453B</strain>
    </source>
</reference>
<accession>A0A9N9J6J1</accession>
<comment type="caution">
    <text evidence="1">The sequence shown here is derived from an EMBL/GenBank/DDBJ whole genome shotgun (WGS) entry which is preliminary data.</text>
</comment>
<evidence type="ECO:0000313" key="2">
    <source>
        <dbReference type="Proteomes" id="UP000789405"/>
    </source>
</evidence>
<protein>
    <submittedName>
        <fullName evidence="1">17426_t:CDS:1</fullName>
    </submittedName>
</protein>
<evidence type="ECO:0000313" key="1">
    <source>
        <dbReference type="EMBL" id="CAG8767369.1"/>
    </source>
</evidence>
<gene>
    <name evidence="1" type="ORF">DERYTH_LOCUS18362</name>
</gene>
<proteinExistence type="predicted"/>